<proteinExistence type="predicted"/>
<dbReference type="SUPFAM" id="SSF53167">
    <property type="entry name" value="Purine and uridine phosphorylases"/>
    <property type="match status" value="1"/>
</dbReference>
<gene>
    <name evidence="1" type="ORF">PT974_05442</name>
</gene>
<reference evidence="1 2" key="1">
    <citation type="submission" date="2024-01" db="EMBL/GenBank/DDBJ databases">
        <title>Complete genome of Cladobotryum mycophilum ATHUM6906.</title>
        <authorList>
            <person name="Christinaki A.C."/>
            <person name="Myridakis A.I."/>
            <person name="Kouvelis V.N."/>
        </authorList>
    </citation>
    <scope>NUCLEOTIDE SEQUENCE [LARGE SCALE GENOMIC DNA]</scope>
    <source>
        <strain evidence="1 2">ATHUM6906</strain>
    </source>
</reference>
<dbReference type="Gene3D" id="3.40.50.1580">
    <property type="entry name" value="Nucleoside phosphorylase domain"/>
    <property type="match status" value="1"/>
</dbReference>
<dbReference type="InterPro" id="IPR053137">
    <property type="entry name" value="NLR-like"/>
</dbReference>
<dbReference type="InterPro" id="IPR035994">
    <property type="entry name" value="Nucleoside_phosphorylase_sf"/>
</dbReference>
<keyword evidence="2" id="KW-1185">Reference proteome</keyword>
<evidence type="ECO:0000313" key="1">
    <source>
        <dbReference type="EMBL" id="KAK5992046.1"/>
    </source>
</evidence>
<evidence type="ECO:0000313" key="2">
    <source>
        <dbReference type="Proteomes" id="UP001338125"/>
    </source>
</evidence>
<dbReference type="Proteomes" id="UP001338125">
    <property type="component" value="Unassembled WGS sequence"/>
</dbReference>
<organism evidence="1 2">
    <name type="scientific">Cladobotryum mycophilum</name>
    <dbReference type="NCBI Taxonomy" id="491253"/>
    <lineage>
        <taxon>Eukaryota</taxon>
        <taxon>Fungi</taxon>
        <taxon>Dikarya</taxon>
        <taxon>Ascomycota</taxon>
        <taxon>Pezizomycotina</taxon>
        <taxon>Sordariomycetes</taxon>
        <taxon>Hypocreomycetidae</taxon>
        <taxon>Hypocreales</taxon>
        <taxon>Hypocreaceae</taxon>
        <taxon>Cladobotryum</taxon>
    </lineage>
</organism>
<evidence type="ECO:0008006" key="3">
    <source>
        <dbReference type="Google" id="ProtNLM"/>
    </source>
</evidence>
<name>A0ABR0SK00_9HYPO</name>
<accession>A0ABR0SK00</accession>
<comment type="caution">
    <text evidence="1">The sequence shown here is derived from an EMBL/GenBank/DDBJ whole genome shotgun (WGS) entry which is preliminary data.</text>
</comment>
<sequence length="329" mass="36055">MDPNIYTVGWVCAVPVEYVAAQLFLDEEHQAPRGLPKNDHNTYKLGRMGRHNVVIAVLPDSEHWSSSAARAAADLHHSFPNVGIGLIVGIGGGAPTRDNQVRLGDVVVGSPRHGTGGILPYDSGRVVQDQPFRISRFLNQPPPNLLTAVQGIKAKYLIYGNRLEATISAILDGKPKLWEYQRPDPSSDRLYRSDILHPNNNDASSKCADVCGDGPSSLIFRPPRTEDEDDPAIHYGIIASANKMMKDAKIRDEMAAERNVLCFDMVSAGLVNHFPCLVIRGISNYADTHKNDEWHGYAAMAAAAYAKDLLSEIVPRRGETEKRIGSQPS</sequence>
<dbReference type="PANTHER" id="PTHR46082:SF11">
    <property type="entry name" value="AAA+ ATPASE DOMAIN-CONTAINING PROTEIN-RELATED"/>
    <property type="match status" value="1"/>
</dbReference>
<dbReference type="PANTHER" id="PTHR46082">
    <property type="entry name" value="ATP/GTP-BINDING PROTEIN-RELATED"/>
    <property type="match status" value="1"/>
</dbReference>
<dbReference type="EMBL" id="JAVFKD010000012">
    <property type="protein sequence ID" value="KAK5992046.1"/>
    <property type="molecule type" value="Genomic_DNA"/>
</dbReference>
<protein>
    <recommendedName>
        <fullName evidence="3">Nucleoside phosphorylase domain-containing protein</fullName>
    </recommendedName>
</protein>